<name>A0A0L0BZW5_LUCCU</name>
<dbReference type="Gene3D" id="3.30.60.30">
    <property type="match status" value="1"/>
</dbReference>
<dbReference type="OrthoDB" id="6817055at2759"/>
<keyword evidence="1" id="KW-0732">Signal</keyword>
<organism evidence="3 4">
    <name type="scientific">Lucilia cuprina</name>
    <name type="common">Green bottle fly</name>
    <name type="synonym">Australian sheep blowfly</name>
    <dbReference type="NCBI Taxonomy" id="7375"/>
    <lineage>
        <taxon>Eukaryota</taxon>
        <taxon>Metazoa</taxon>
        <taxon>Ecdysozoa</taxon>
        <taxon>Arthropoda</taxon>
        <taxon>Hexapoda</taxon>
        <taxon>Insecta</taxon>
        <taxon>Pterygota</taxon>
        <taxon>Neoptera</taxon>
        <taxon>Endopterygota</taxon>
        <taxon>Diptera</taxon>
        <taxon>Brachycera</taxon>
        <taxon>Muscomorpha</taxon>
        <taxon>Oestroidea</taxon>
        <taxon>Calliphoridae</taxon>
        <taxon>Luciliinae</taxon>
        <taxon>Lucilia</taxon>
    </lineage>
</organism>
<dbReference type="AlphaFoldDB" id="A0A0L0BZW5"/>
<dbReference type="Proteomes" id="UP000037069">
    <property type="component" value="Unassembled WGS sequence"/>
</dbReference>
<dbReference type="PROSITE" id="PS51465">
    <property type="entry name" value="KAZAL_2"/>
    <property type="match status" value="1"/>
</dbReference>
<feature type="domain" description="Kazal-like" evidence="2">
    <location>
        <begin position="24"/>
        <end position="84"/>
    </location>
</feature>
<evidence type="ECO:0000313" key="3">
    <source>
        <dbReference type="EMBL" id="KNC25558.1"/>
    </source>
</evidence>
<reference evidence="3 4" key="1">
    <citation type="journal article" date="2015" name="Nat. Commun.">
        <title>Lucilia cuprina genome unlocks parasitic fly biology to underpin future interventions.</title>
        <authorList>
            <person name="Anstead C.A."/>
            <person name="Korhonen P.K."/>
            <person name="Young N.D."/>
            <person name="Hall R.S."/>
            <person name="Jex A.R."/>
            <person name="Murali S.C."/>
            <person name="Hughes D.S."/>
            <person name="Lee S.F."/>
            <person name="Perry T."/>
            <person name="Stroehlein A.J."/>
            <person name="Ansell B.R."/>
            <person name="Breugelmans B."/>
            <person name="Hofmann A."/>
            <person name="Qu J."/>
            <person name="Dugan S."/>
            <person name="Lee S.L."/>
            <person name="Chao H."/>
            <person name="Dinh H."/>
            <person name="Han Y."/>
            <person name="Doddapaneni H.V."/>
            <person name="Worley K.C."/>
            <person name="Muzny D.M."/>
            <person name="Ioannidis P."/>
            <person name="Waterhouse R.M."/>
            <person name="Zdobnov E.M."/>
            <person name="James P.J."/>
            <person name="Bagnall N.H."/>
            <person name="Kotze A.C."/>
            <person name="Gibbs R.A."/>
            <person name="Richards S."/>
            <person name="Batterham P."/>
            <person name="Gasser R.B."/>
        </authorList>
    </citation>
    <scope>NUCLEOTIDE SEQUENCE [LARGE SCALE GENOMIC DNA]</scope>
    <source>
        <strain evidence="3 4">LS</strain>
        <tissue evidence="3">Full body</tissue>
    </source>
</reference>
<gene>
    <name evidence="3" type="ORF">FF38_12960</name>
</gene>
<proteinExistence type="predicted"/>
<dbReference type="InterPro" id="IPR036058">
    <property type="entry name" value="Kazal_dom_sf"/>
</dbReference>
<dbReference type="OMA" id="RNCGEVY"/>
<dbReference type="SUPFAM" id="SSF100895">
    <property type="entry name" value="Kazal-type serine protease inhibitors"/>
    <property type="match status" value="1"/>
</dbReference>
<evidence type="ECO:0000259" key="2">
    <source>
        <dbReference type="PROSITE" id="PS51465"/>
    </source>
</evidence>
<dbReference type="InterPro" id="IPR002350">
    <property type="entry name" value="Kazal_dom"/>
</dbReference>
<protein>
    <recommendedName>
        <fullName evidence="2">Kazal-like domain-containing protein</fullName>
    </recommendedName>
</protein>
<comment type="caution">
    <text evidence="3">The sequence shown here is derived from an EMBL/GenBank/DDBJ whole genome shotgun (WGS) entry which is preliminary data.</text>
</comment>
<feature type="signal peptide" evidence="1">
    <location>
        <begin position="1"/>
        <end position="19"/>
    </location>
</feature>
<evidence type="ECO:0000313" key="4">
    <source>
        <dbReference type="Proteomes" id="UP000037069"/>
    </source>
</evidence>
<sequence>MRFAFAVLLVVCLAAVVLASPAKNKQAPACSRDCGDKYDPVCAKAKNGSKERLLTFGSDCVMANYNCQHGDDPYEVKSKGECGGNVSVRLS</sequence>
<dbReference type="EMBL" id="JRES01001097">
    <property type="protein sequence ID" value="KNC25558.1"/>
    <property type="molecule type" value="Genomic_DNA"/>
</dbReference>
<dbReference type="STRING" id="7375.A0A0L0BZW5"/>
<evidence type="ECO:0000256" key="1">
    <source>
        <dbReference type="SAM" id="SignalP"/>
    </source>
</evidence>
<accession>A0A0L0BZW5</accession>
<keyword evidence="4" id="KW-1185">Reference proteome</keyword>
<feature type="chain" id="PRO_5005535557" description="Kazal-like domain-containing protein" evidence="1">
    <location>
        <begin position="20"/>
        <end position="91"/>
    </location>
</feature>